<feature type="transmembrane region" description="Helical" evidence="1">
    <location>
        <begin position="231"/>
        <end position="252"/>
    </location>
</feature>
<name>A0A917FVI9_9BACL</name>
<dbReference type="GO" id="GO:0005886">
    <property type="term" value="C:plasma membrane"/>
    <property type="evidence" value="ECO:0007669"/>
    <property type="project" value="UniProtKB-SubCell"/>
</dbReference>
<feature type="transmembrane region" description="Helical" evidence="1">
    <location>
        <begin position="115"/>
        <end position="137"/>
    </location>
</feature>
<dbReference type="EMBL" id="BMGR01000008">
    <property type="protein sequence ID" value="GGG09247.1"/>
    <property type="molecule type" value="Genomic_DNA"/>
</dbReference>
<keyword evidence="1" id="KW-0472">Membrane</keyword>
<organism evidence="2 3">
    <name type="scientific">Paenibacillus abyssi</name>
    <dbReference type="NCBI Taxonomy" id="1340531"/>
    <lineage>
        <taxon>Bacteria</taxon>
        <taxon>Bacillati</taxon>
        <taxon>Bacillota</taxon>
        <taxon>Bacilli</taxon>
        <taxon>Bacillales</taxon>
        <taxon>Paenibacillaceae</taxon>
        <taxon>Paenibacillus</taxon>
    </lineage>
</organism>
<dbReference type="Proteomes" id="UP000644756">
    <property type="component" value="Unassembled WGS sequence"/>
</dbReference>
<reference evidence="2" key="1">
    <citation type="journal article" date="2014" name="Int. J. Syst. Evol. Microbiol.">
        <title>Complete genome sequence of Corynebacterium casei LMG S-19264T (=DSM 44701T), isolated from a smear-ripened cheese.</title>
        <authorList>
            <consortium name="US DOE Joint Genome Institute (JGI-PGF)"/>
            <person name="Walter F."/>
            <person name="Albersmeier A."/>
            <person name="Kalinowski J."/>
            <person name="Ruckert C."/>
        </authorList>
    </citation>
    <scope>NUCLEOTIDE SEQUENCE</scope>
    <source>
        <strain evidence="2">CGMCC 1.12987</strain>
    </source>
</reference>
<feature type="transmembrane region" description="Helical" evidence="1">
    <location>
        <begin position="21"/>
        <end position="42"/>
    </location>
</feature>
<dbReference type="RefSeq" id="WP_188531633.1">
    <property type="nucleotide sequence ID" value="NZ_BMGR01000008.1"/>
</dbReference>
<keyword evidence="3" id="KW-1185">Reference proteome</keyword>
<evidence type="ECO:0000256" key="1">
    <source>
        <dbReference type="SAM" id="Phobius"/>
    </source>
</evidence>
<evidence type="ECO:0000313" key="3">
    <source>
        <dbReference type="Proteomes" id="UP000644756"/>
    </source>
</evidence>
<dbReference type="AlphaFoldDB" id="A0A917FVI9"/>
<reference evidence="2" key="2">
    <citation type="submission" date="2020-09" db="EMBL/GenBank/DDBJ databases">
        <authorList>
            <person name="Sun Q."/>
            <person name="Zhou Y."/>
        </authorList>
    </citation>
    <scope>NUCLEOTIDE SEQUENCE</scope>
    <source>
        <strain evidence="2">CGMCC 1.12987</strain>
    </source>
</reference>
<evidence type="ECO:0000313" key="2">
    <source>
        <dbReference type="EMBL" id="GGG09247.1"/>
    </source>
</evidence>
<gene>
    <name evidence="2" type="ORF">GCM10010916_27640</name>
</gene>
<dbReference type="PANTHER" id="PTHR43471">
    <property type="entry name" value="ABC TRANSPORTER PERMEASE"/>
    <property type="match status" value="1"/>
</dbReference>
<proteinExistence type="predicted"/>
<sequence>MNTFFVLYRKELLEMLRNYKWIWVPLVFILLGAMQPVTTYFLPQILAGAGNMPEGAVIEIPTPQGSEVLAQTLQQYNTLGVLIITLSFMAVISGERNSGTAAMILVKPVSYTTFVLSKWSAMLSLTAVAFTAGYAVSLYYTNILIGDVGAGGFWKSLLIYMIWLLFVGTLTVTSSALLRSPGGAAFTALGATAVLAIATSLFPKAMAWSPGKLTGLAAQSMQTGLWDEKTWMVVLLSFVIVALMIMISVLALRSKPSLDN</sequence>
<comment type="caution">
    <text evidence="2">The sequence shown here is derived from an EMBL/GenBank/DDBJ whole genome shotgun (WGS) entry which is preliminary data.</text>
</comment>
<feature type="transmembrane region" description="Helical" evidence="1">
    <location>
        <begin position="185"/>
        <end position="203"/>
    </location>
</feature>
<protein>
    <submittedName>
        <fullName evidence="2">ABC transporter permease</fullName>
    </submittedName>
</protein>
<feature type="transmembrane region" description="Helical" evidence="1">
    <location>
        <begin position="157"/>
        <end position="178"/>
    </location>
</feature>
<keyword evidence="1" id="KW-1133">Transmembrane helix</keyword>
<feature type="transmembrane region" description="Helical" evidence="1">
    <location>
        <begin position="76"/>
        <end position="94"/>
    </location>
</feature>
<dbReference type="Pfam" id="PF12679">
    <property type="entry name" value="ABC2_membrane_2"/>
    <property type="match status" value="1"/>
</dbReference>
<accession>A0A917FVI9</accession>
<keyword evidence="1" id="KW-0812">Transmembrane</keyword>
<dbReference type="GO" id="GO:0140359">
    <property type="term" value="F:ABC-type transporter activity"/>
    <property type="evidence" value="ECO:0007669"/>
    <property type="project" value="InterPro"/>
</dbReference>